<dbReference type="Proteomes" id="UP000308600">
    <property type="component" value="Unassembled WGS sequence"/>
</dbReference>
<reference evidence="1 2" key="1">
    <citation type="journal article" date="2019" name="Nat. Ecol. Evol.">
        <title>Megaphylogeny resolves global patterns of mushroom evolution.</title>
        <authorList>
            <person name="Varga T."/>
            <person name="Krizsan K."/>
            <person name="Foldi C."/>
            <person name="Dima B."/>
            <person name="Sanchez-Garcia M."/>
            <person name="Sanchez-Ramirez S."/>
            <person name="Szollosi G.J."/>
            <person name="Szarkandi J.G."/>
            <person name="Papp V."/>
            <person name="Albert L."/>
            <person name="Andreopoulos W."/>
            <person name="Angelini C."/>
            <person name="Antonin V."/>
            <person name="Barry K.W."/>
            <person name="Bougher N.L."/>
            <person name="Buchanan P."/>
            <person name="Buyck B."/>
            <person name="Bense V."/>
            <person name="Catcheside P."/>
            <person name="Chovatia M."/>
            <person name="Cooper J."/>
            <person name="Damon W."/>
            <person name="Desjardin D."/>
            <person name="Finy P."/>
            <person name="Geml J."/>
            <person name="Haridas S."/>
            <person name="Hughes K."/>
            <person name="Justo A."/>
            <person name="Karasinski D."/>
            <person name="Kautmanova I."/>
            <person name="Kiss B."/>
            <person name="Kocsube S."/>
            <person name="Kotiranta H."/>
            <person name="LaButti K.M."/>
            <person name="Lechner B.E."/>
            <person name="Liimatainen K."/>
            <person name="Lipzen A."/>
            <person name="Lukacs Z."/>
            <person name="Mihaltcheva S."/>
            <person name="Morgado L.N."/>
            <person name="Niskanen T."/>
            <person name="Noordeloos M.E."/>
            <person name="Ohm R.A."/>
            <person name="Ortiz-Santana B."/>
            <person name="Ovrebo C."/>
            <person name="Racz N."/>
            <person name="Riley R."/>
            <person name="Savchenko A."/>
            <person name="Shiryaev A."/>
            <person name="Soop K."/>
            <person name="Spirin V."/>
            <person name="Szebenyi C."/>
            <person name="Tomsovsky M."/>
            <person name="Tulloss R.E."/>
            <person name="Uehling J."/>
            <person name="Grigoriev I.V."/>
            <person name="Vagvolgyi C."/>
            <person name="Papp T."/>
            <person name="Martin F.M."/>
            <person name="Miettinen O."/>
            <person name="Hibbett D.S."/>
            <person name="Nagy L.G."/>
        </authorList>
    </citation>
    <scope>NUCLEOTIDE SEQUENCE [LARGE SCALE GENOMIC DNA]</scope>
    <source>
        <strain evidence="1 2">NL-1719</strain>
    </source>
</reference>
<sequence>MSGKLVLVTGVTGFIAGHVALAFLEAGYRVRGTTRGAKAKALAESIKVSGLEFARIDDVATSNFSEALKDVDILVHVASPLPGMASVDETLNTAVDGTLNVLKQAAAVGIEKIVVTSSISAVLPVGDLLHGFKGLTISDSDWGTVTKEQVYAKAKDPFYVYFASKILAERAVWQFAKEHPEVDIATILPSFVFGPYAPHFPLPSSPEGLGTNSFIRALMTPNPPLQPPPWFVDVRDVAKAHLKVVSVPRVRVGDDIEKKRFLINGWIYTWRDAAADLNARRPDVITAAQGDFTPLPGPVSTLDTTRAREILGMTTWIDPRRTVEETVDSLRETHKTWAESKL</sequence>
<organism evidence="1 2">
    <name type="scientific">Pluteus cervinus</name>
    <dbReference type="NCBI Taxonomy" id="181527"/>
    <lineage>
        <taxon>Eukaryota</taxon>
        <taxon>Fungi</taxon>
        <taxon>Dikarya</taxon>
        <taxon>Basidiomycota</taxon>
        <taxon>Agaricomycotina</taxon>
        <taxon>Agaricomycetes</taxon>
        <taxon>Agaricomycetidae</taxon>
        <taxon>Agaricales</taxon>
        <taxon>Pluteineae</taxon>
        <taxon>Pluteaceae</taxon>
        <taxon>Pluteus</taxon>
    </lineage>
</organism>
<evidence type="ECO:0000313" key="1">
    <source>
        <dbReference type="EMBL" id="TFK65960.1"/>
    </source>
</evidence>
<dbReference type="EMBL" id="ML208420">
    <property type="protein sequence ID" value="TFK65960.1"/>
    <property type="molecule type" value="Genomic_DNA"/>
</dbReference>
<proteinExistence type="predicted"/>
<name>A0ACD3AKH5_9AGAR</name>
<evidence type="ECO:0000313" key="2">
    <source>
        <dbReference type="Proteomes" id="UP000308600"/>
    </source>
</evidence>
<accession>A0ACD3AKH5</accession>
<keyword evidence="2" id="KW-1185">Reference proteome</keyword>
<protein>
    <submittedName>
        <fullName evidence="1">NAD(P)-binding protein</fullName>
    </submittedName>
</protein>
<gene>
    <name evidence="1" type="ORF">BDN72DRAFT_860248</name>
</gene>